<evidence type="ECO:0000313" key="1">
    <source>
        <dbReference type="EMBL" id="KAF5866106.1"/>
    </source>
</evidence>
<reference evidence="1 2" key="1">
    <citation type="submission" date="2019-04" db="EMBL/GenBank/DDBJ databases">
        <title>Aspergillus burnettii sp. nov., novel species from soil in southeast Queensland.</title>
        <authorList>
            <person name="Gilchrist C.L.M."/>
            <person name="Pitt J.I."/>
            <person name="Lange L."/>
            <person name="Lacey H.J."/>
            <person name="Vuong D."/>
            <person name="Midgley D.J."/>
            <person name="Greenfield P."/>
            <person name="Bradbury M."/>
            <person name="Lacey E."/>
            <person name="Busk P.K."/>
            <person name="Pilgaard B."/>
            <person name="Chooi Y.H."/>
            <person name="Piggott A.M."/>
        </authorList>
    </citation>
    <scope>NUCLEOTIDE SEQUENCE [LARGE SCALE GENOMIC DNA]</scope>
    <source>
        <strain evidence="1 2">FRR 5400</strain>
    </source>
</reference>
<dbReference type="PANTHER" id="PTHR45588">
    <property type="entry name" value="TPR DOMAIN-CONTAINING PROTEIN"/>
    <property type="match status" value="1"/>
</dbReference>
<proteinExistence type="predicted"/>
<dbReference type="Proteomes" id="UP000541154">
    <property type="component" value="Unassembled WGS sequence"/>
</dbReference>
<evidence type="ECO:0000313" key="2">
    <source>
        <dbReference type="Proteomes" id="UP000541154"/>
    </source>
</evidence>
<name>A0A8H6AFC1_PETAA</name>
<dbReference type="AlphaFoldDB" id="A0A8H6AFC1"/>
<accession>A0A8H6AFC1</accession>
<keyword evidence="2" id="KW-1185">Reference proteome</keyword>
<protein>
    <submittedName>
        <fullName evidence="1">Uncharacterized protein</fullName>
    </submittedName>
</protein>
<comment type="caution">
    <text evidence="1">The sequence shown here is derived from an EMBL/GenBank/DDBJ whole genome shotgun (WGS) entry which is preliminary data.</text>
</comment>
<dbReference type="PANTHER" id="PTHR45588:SF1">
    <property type="entry name" value="WW DOMAIN-CONTAINING PROTEIN"/>
    <property type="match status" value="1"/>
</dbReference>
<gene>
    <name evidence="1" type="ORF">ETB97_000640</name>
</gene>
<dbReference type="EMBL" id="SPNV01000011">
    <property type="protein sequence ID" value="KAF5866106.1"/>
    <property type="molecule type" value="Genomic_DNA"/>
</dbReference>
<organism evidence="1 2">
    <name type="scientific">Petromyces alliaceus</name>
    <name type="common">Aspergillus alliaceus</name>
    <dbReference type="NCBI Taxonomy" id="209559"/>
    <lineage>
        <taxon>Eukaryota</taxon>
        <taxon>Fungi</taxon>
        <taxon>Dikarya</taxon>
        <taxon>Ascomycota</taxon>
        <taxon>Pezizomycotina</taxon>
        <taxon>Eurotiomycetes</taxon>
        <taxon>Eurotiomycetidae</taxon>
        <taxon>Eurotiales</taxon>
        <taxon>Aspergillaceae</taxon>
        <taxon>Aspergillus</taxon>
        <taxon>Aspergillus subgen. Circumdati</taxon>
    </lineage>
</organism>
<sequence length="266" mass="29069">MANSAMGVNGSMRSIFGAIFRLFASQMFHSRSGVVYATTLLAALSVCMIPVPVCFWCNGDRIGAWSKAKTRCPAAHPASHDFPTVDKAYANAVKETHQSFGDDDLDVVALYADALVFTAVRKMFHVQTGLPISGLPVHDVKAIFDREFRHPDIDKHPGLIHFYVHYLEMSASPAVALPAAGHIQHMPTCIDVLVGDYRRSTDSNATAIQTDDKYLTKAGPKNWYSFYLLHNYHSLASTSASASGRDQSLLSPVTPGTDGLLSYTSW</sequence>